<proteinExistence type="predicted"/>
<accession>A0A0E9WUM7</accession>
<evidence type="ECO:0000313" key="1">
    <source>
        <dbReference type="EMBL" id="JAH94109.1"/>
    </source>
</evidence>
<sequence length="50" mass="5946">MCFQLTYKNCVFTEILLVIKIHCIYGKNVPEFHYLSFHAGEQYLLCYPIT</sequence>
<organism evidence="1">
    <name type="scientific">Anguilla anguilla</name>
    <name type="common">European freshwater eel</name>
    <name type="synonym">Muraena anguilla</name>
    <dbReference type="NCBI Taxonomy" id="7936"/>
    <lineage>
        <taxon>Eukaryota</taxon>
        <taxon>Metazoa</taxon>
        <taxon>Chordata</taxon>
        <taxon>Craniata</taxon>
        <taxon>Vertebrata</taxon>
        <taxon>Euteleostomi</taxon>
        <taxon>Actinopterygii</taxon>
        <taxon>Neopterygii</taxon>
        <taxon>Teleostei</taxon>
        <taxon>Anguilliformes</taxon>
        <taxon>Anguillidae</taxon>
        <taxon>Anguilla</taxon>
    </lineage>
</organism>
<reference evidence="1" key="2">
    <citation type="journal article" date="2015" name="Fish Shellfish Immunol.">
        <title>Early steps in the European eel (Anguilla anguilla)-Vibrio vulnificus interaction in the gills: Role of the RtxA13 toxin.</title>
        <authorList>
            <person name="Callol A."/>
            <person name="Pajuelo D."/>
            <person name="Ebbesson L."/>
            <person name="Teles M."/>
            <person name="MacKenzie S."/>
            <person name="Amaro C."/>
        </authorList>
    </citation>
    <scope>NUCLEOTIDE SEQUENCE</scope>
</reference>
<name>A0A0E9WUM7_ANGAN</name>
<dbReference type="AlphaFoldDB" id="A0A0E9WUM7"/>
<reference evidence="1" key="1">
    <citation type="submission" date="2014-11" db="EMBL/GenBank/DDBJ databases">
        <authorList>
            <person name="Amaro Gonzalez C."/>
        </authorList>
    </citation>
    <scope>NUCLEOTIDE SEQUENCE</scope>
</reference>
<protein>
    <submittedName>
        <fullName evidence="1">Uncharacterized protein</fullName>
    </submittedName>
</protein>
<dbReference type="EMBL" id="GBXM01014468">
    <property type="protein sequence ID" value="JAH94109.1"/>
    <property type="molecule type" value="Transcribed_RNA"/>
</dbReference>